<sequence length="106" mass="12172">MNGKNITITVNDIEISVSSFDKEDFICITDIANAKSNLSRPADIIKNWMRNRNTLEFLGTWETIYNPDFKVVEFDHFRSMAGSIFAVAAVREPLRFSKNKQNAIRI</sequence>
<gene>
    <name evidence="2" type="ORF">C7391_0797</name>
</gene>
<dbReference type="Proteomes" id="UP000294855">
    <property type="component" value="Unassembled WGS sequence"/>
</dbReference>
<name>A0A484F5E9_9EURY</name>
<dbReference type="SMART" id="SM01252">
    <property type="entry name" value="KilA-N"/>
    <property type="match status" value="1"/>
</dbReference>
<comment type="caution">
    <text evidence="2">The sequence shown here is derived from an EMBL/GenBank/DDBJ whole genome shotgun (WGS) entry which is preliminary data.</text>
</comment>
<dbReference type="InterPro" id="IPR018004">
    <property type="entry name" value="KilA/APSES_HTH"/>
</dbReference>
<organism evidence="2 3">
    <name type="scientific">Methanimicrococcus blatticola</name>
    <dbReference type="NCBI Taxonomy" id="91560"/>
    <lineage>
        <taxon>Archaea</taxon>
        <taxon>Methanobacteriati</taxon>
        <taxon>Methanobacteriota</taxon>
        <taxon>Stenosarchaea group</taxon>
        <taxon>Methanomicrobia</taxon>
        <taxon>Methanosarcinales</taxon>
        <taxon>Methanosarcinaceae</taxon>
        <taxon>Methanimicrococcus</taxon>
    </lineage>
</organism>
<evidence type="ECO:0000259" key="1">
    <source>
        <dbReference type="SMART" id="SM01252"/>
    </source>
</evidence>
<evidence type="ECO:0000313" key="3">
    <source>
        <dbReference type="Proteomes" id="UP000294855"/>
    </source>
</evidence>
<protein>
    <submittedName>
        <fullName evidence="2">KilA domain-containing protein</fullName>
    </submittedName>
</protein>
<keyword evidence="3" id="KW-1185">Reference proteome</keyword>
<proteinExistence type="predicted"/>
<dbReference type="Pfam" id="PF04383">
    <property type="entry name" value="KilA-N"/>
    <property type="match status" value="1"/>
</dbReference>
<feature type="domain" description="KilA/APSES-type HTH DNA-binding" evidence="1">
    <location>
        <begin position="14"/>
        <end position="99"/>
    </location>
</feature>
<evidence type="ECO:0000313" key="2">
    <source>
        <dbReference type="EMBL" id="TDQ69469.1"/>
    </source>
</evidence>
<dbReference type="AlphaFoldDB" id="A0A484F5E9"/>
<dbReference type="EMBL" id="SNYS01000007">
    <property type="protein sequence ID" value="TDQ69469.1"/>
    <property type="molecule type" value="Genomic_DNA"/>
</dbReference>
<accession>A0A484F5E9</accession>
<reference evidence="2 3" key="1">
    <citation type="submission" date="2019-03" db="EMBL/GenBank/DDBJ databases">
        <title>Genomic Encyclopedia of Type Strains, Phase IV (KMG-IV): sequencing the most valuable type-strain genomes for metagenomic binning, comparative biology and taxonomic classification.</title>
        <authorList>
            <person name="Goeker M."/>
        </authorList>
    </citation>
    <scope>NUCLEOTIDE SEQUENCE [LARGE SCALE GENOMIC DNA]</scope>
    <source>
        <strain evidence="2 3">DSM 13328</strain>
    </source>
</reference>